<name>A0A8K0SDS1_9HYPO</name>
<protein>
    <submittedName>
        <fullName evidence="2">Uncharacterized protein</fullName>
    </submittedName>
</protein>
<evidence type="ECO:0000256" key="1">
    <source>
        <dbReference type="SAM" id="SignalP"/>
    </source>
</evidence>
<accession>A0A8K0SDS1</accession>
<feature type="chain" id="PRO_5035455420" evidence="1">
    <location>
        <begin position="21"/>
        <end position="108"/>
    </location>
</feature>
<reference evidence="2" key="1">
    <citation type="journal article" date="2021" name="Nat. Commun.">
        <title>Genetic determinants of endophytism in the Arabidopsis root mycobiome.</title>
        <authorList>
            <person name="Mesny F."/>
            <person name="Miyauchi S."/>
            <person name="Thiergart T."/>
            <person name="Pickel B."/>
            <person name="Atanasova L."/>
            <person name="Karlsson M."/>
            <person name="Huettel B."/>
            <person name="Barry K.W."/>
            <person name="Haridas S."/>
            <person name="Chen C."/>
            <person name="Bauer D."/>
            <person name="Andreopoulos W."/>
            <person name="Pangilinan J."/>
            <person name="LaButti K."/>
            <person name="Riley R."/>
            <person name="Lipzen A."/>
            <person name="Clum A."/>
            <person name="Drula E."/>
            <person name="Henrissat B."/>
            <person name="Kohler A."/>
            <person name="Grigoriev I.V."/>
            <person name="Martin F.M."/>
            <person name="Hacquard S."/>
        </authorList>
    </citation>
    <scope>NUCLEOTIDE SEQUENCE</scope>
    <source>
        <strain evidence="2">MPI-CAGE-CH-0235</strain>
    </source>
</reference>
<comment type="caution">
    <text evidence="2">The sequence shown here is derived from an EMBL/GenBank/DDBJ whole genome shotgun (WGS) entry which is preliminary data.</text>
</comment>
<evidence type="ECO:0000313" key="3">
    <source>
        <dbReference type="Proteomes" id="UP000813444"/>
    </source>
</evidence>
<proteinExistence type="predicted"/>
<dbReference type="AlphaFoldDB" id="A0A8K0SDS1"/>
<feature type="signal peptide" evidence="1">
    <location>
        <begin position="1"/>
        <end position="20"/>
    </location>
</feature>
<organism evidence="2 3">
    <name type="scientific">Stachybotrys elegans</name>
    <dbReference type="NCBI Taxonomy" id="80388"/>
    <lineage>
        <taxon>Eukaryota</taxon>
        <taxon>Fungi</taxon>
        <taxon>Dikarya</taxon>
        <taxon>Ascomycota</taxon>
        <taxon>Pezizomycotina</taxon>
        <taxon>Sordariomycetes</taxon>
        <taxon>Hypocreomycetidae</taxon>
        <taxon>Hypocreales</taxon>
        <taxon>Stachybotryaceae</taxon>
        <taxon>Stachybotrys</taxon>
    </lineage>
</organism>
<evidence type="ECO:0000313" key="2">
    <source>
        <dbReference type="EMBL" id="KAH7303844.1"/>
    </source>
</evidence>
<dbReference type="EMBL" id="JAGPNK010000028">
    <property type="protein sequence ID" value="KAH7303844.1"/>
    <property type="molecule type" value="Genomic_DNA"/>
</dbReference>
<sequence>MKLFLCVVLYLLMTGRTLDASPTSNGDSSLQTRATCDAATLKDPCYLSMQQLFPQQRRQSGLHRRGMYQALVPPKGMRLYCLELVMVYNACCERAGLLDEMSDGQSAL</sequence>
<keyword evidence="1" id="KW-0732">Signal</keyword>
<keyword evidence="3" id="KW-1185">Reference proteome</keyword>
<dbReference type="Proteomes" id="UP000813444">
    <property type="component" value="Unassembled WGS sequence"/>
</dbReference>
<gene>
    <name evidence="2" type="ORF">B0I35DRAFT_414894</name>
</gene>